<feature type="domain" description="Cupin type-1" evidence="1">
    <location>
        <begin position="39"/>
        <end position="149"/>
    </location>
</feature>
<dbReference type="PIRSF" id="PIRSF019307">
    <property type="entry name" value="UCP019307"/>
    <property type="match status" value="1"/>
</dbReference>
<sequence length="188" mass="20696">MSPLQPASLASLRVSKHHISAYQNFPNTSLRPYPFMIYHSAYSPSSLSASSVEQHLRSIGVVNPAWRYTMYKQHHYHSNVDEVLVVVKGSAKLCFGGSLSNPDKLEVEVSKGDAMIVPAGVGHALLEDKSEDEPFQMVGSYPIGSKNWDMCTGEDSDKGSKWKTIRTLGWLRGDPIYGDKGPVLDVGE</sequence>
<evidence type="ECO:0000259" key="1">
    <source>
        <dbReference type="SMART" id="SM00835"/>
    </source>
</evidence>
<dbReference type="CDD" id="cd02219">
    <property type="entry name" value="cupin_YjlB-like"/>
    <property type="match status" value="1"/>
</dbReference>
<reference evidence="2 3" key="1">
    <citation type="submission" date="2024-01" db="EMBL/GenBank/DDBJ databases">
        <title>Comparative genomics of Cryptococcus and Kwoniella reveals pathogenesis evolution and contrasting modes of karyotype evolution via chromosome fusion or intercentromeric recombination.</title>
        <authorList>
            <person name="Coelho M.A."/>
            <person name="David-Palma M."/>
            <person name="Shea T."/>
            <person name="Bowers K."/>
            <person name="McGinley-Smith S."/>
            <person name="Mohammad A.W."/>
            <person name="Gnirke A."/>
            <person name="Yurkov A.M."/>
            <person name="Nowrousian M."/>
            <person name="Sun S."/>
            <person name="Cuomo C.A."/>
            <person name="Heitman J."/>
        </authorList>
    </citation>
    <scope>NUCLEOTIDE SEQUENCE [LARGE SCALE GENOMIC DNA]</scope>
    <source>
        <strain evidence="2 3">CBS 6074</strain>
    </source>
</reference>
<organism evidence="2 3">
    <name type="scientific">Kwoniella dendrophila CBS 6074</name>
    <dbReference type="NCBI Taxonomy" id="1295534"/>
    <lineage>
        <taxon>Eukaryota</taxon>
        <taxon>Fungi</taxon>
        <taxon>Dikarya</taxon>
        <taxon>Basidiomycota</taxon>
        <taxon>Agaricomycotina</taxon>
        <taxon>Tremellomycetes</taxon>
        <taxon>Tremellales</taxon>
        <taxon>Cryptococcaceae</taxon>
        <taxon>Kwoniella</taxon>
    </lineage>
</organism>
<dbReference type="InterPro" id="IPR013096">
    <property type="entry name" value="Cupin_2"/>
</dbReference>
<dbReference type="InterPro" id="IPR006045">
    <property type="entry name" value="Cupin_1"/>
</dbReference>
<evidence type="ECO:0000313" key="2">
    <source>
        <dbReference type="EMBL" id="WWC88229.1"/>
    </source>
</evidence>
<dbReference type="EMBL" id="CP144100">
    <property type="protein sequence ID" value="WWC88229.1"/>
    <property type="molecule type" value="Genomic_DNA"/>
</dbReference>
<evidence type="ECO:0000313" key="3">
    <source>
        <dbReference type="Proteomes" id="UP001355207"/>
    </source>
</evidence>
<proteinExistence type="predicted"/>
<dbReference type="Proteomes" id="UP001355207">
    <property type="component" value="Chromosome 3"/>
</dbReference>
<dbReference type="SUPFAM" id="SSF51182">
    <property type="entry name" value="RmlC-like cupins"/>
    <property type="match status" value="1"/>
</dbReference>
<dbReference type="InterPro" id="IPR014500">
    <property type="entry name" value="UCP019307_cupin"/>
</dbReference>
<name>A0AAX4JSG6_9TREE</name>
<dbReference type="SMART" id="SM00835">
    <property type="entry name" value="Cupin_1"/>
    <property type="match status" value="1"/>
</dbReference>
<keyword evidence="3" id="KW-1185">Reference proteome</keyword>
<dbReference type="AlphaFoldDB" id="A0AAX4JSG6"/>
<dbReference type="InterPro" id="IPR011051">
    <property type="entry name" value="RmlC_Cupin_sf"/>
</dbReference>
<dbReference type="PANTHER" id="PTHR36448:SF3">
    <property type="entry name" value="CUPIN TYPE-2 DOMAIN-CONTAINING PROTEIN"/>
    <property type="match status" value="1"/>
</dbReference>
<dbReference type="InterPro" id="IPR047121">
    <property type="entry name" value="YjiB-like"/>
</dbReference>
<gene>
    <name evidence="2" type="ORF">L201_003134</name>
</gene>
<dbReference type="GeneID" id="91093805"/>
<dbReference type="RefSeq" id="XP_066074992.1">
    <property type="nucleotide sequence ID" value="XM_066218895.1"/>
</dbReference>
<dbReference type="InterPro" id="IPR014710">
    <property type="entry name" value="RmlC-like_jellyroll"/>
</dbReference>
<protein>
    <recommendedName>
        <fullName evidence="1">Cupin type-1 domain-containing protein</fullName>
    </recommendedName>
</protein>
<dbReference type="Pfam" id="PF07883">
    <property type="entry name" value="Cupin_2"/>
    <property type="match status" value="1"/>
</dbReference>
<dbReference type="PANTHER" id="PTHR36448">
    <property type="entry name" value="BLR7373 PROTEIN"/>
    <property type="match status" value="1"/>
</dbReference>
<accession>A0AAX4JSG6</accession>
<dbReference type="Gene3D" id="2.60.120.10">
    <property type="entry name" value="Jelly Rolls"/>
    <property type="match status" value="1"/>
</dbReference>